<evidence type="ECO:0000313" key="7">
    <source>
        <dbReference type="Proteomes" id="UP000812961"/>
    </source>
</evidence>
<comment type="caution">
    <text evidence="6">The sequence shown here is derived from an EMBL/GenBank/DDBJ whole genome shotgun (WGS) entry which is preliminary data.</text>
</comment>
<dbReference type="InterPro" id="IPR051212">
    <property type="entry name" value="Type-I_RE_S_subunit"/>
</dbReference>
<dbReference type="PANTHER" id="PTHR43140:SF1">
    <property type="entry name" value="TYPE I RESTRICTION ENZYME ECOKI SPECIFICITY SUBUNIT"/>
    <property type="match status" value="1"/>
</dbReference>
<dbReference type="SUPFAM" id="SSF116734">
    <property type="entry name" value="DNA methylase specificity domain"/>
    <property type="match status" value="2"/>
</dbReference>
<feature type="coiled-coil region" evidence="4">
    <location>
        <begin position="389"/>
        <end position="426"/>
    </location>
</feature>
<evidence type="ECO:0000313" key="6">
    <source>
        <dbReference type="EMBL" id="MBW8683538.1"/>
    </source>
</evidence>
<keyword evidence="2" id="KW-0680">Restriction system</keyword>
<dbReference type="Proteomes" id="UP000812961">
    <property type="component" value="Unassembled WGS sequence"/>
</dbReference>
<keyword evidence="3" id="KW-0238">DNA-binding</keyword>
<dbReference type="GO" id="GO:0016787">
    <property type="term" value="F:hydrolase activity"/>
    <property type="evidence" value="ECO:0007669"/>
    <property type="project" value="UniProtKB-KW"/>
</dbReference>
<sequence length="663" mass="76699">MKWKKIRVGDFLIRVKDLIPIEKNKEYNLITIKLYHKGVQLRRKESGSRILANKMSRVKAGQFILSGIDARNGAFGIIPDDLDGAVVTNDFWHFDIDESIVSKEYFLWLTNTPFFDDICKKASDGTTNRIRLQADRFYSQELKVPEIEDQHGAVEELKKQSNKIGLLKIQYQKQRSLLDQLSQAILEEAMQGKLVKQDLKDEPACKLLQRLQIEKAEFGKKERAMPFIKREDVPFEIPKNWVWCRLGEISDIKRGKGPKYSDFGIKKMLNQKCVRWYDVDLQYCKAIDNDWFKEISDEFKVRQNDVLVNSTGDGTIGRSALAGQEVSGYIFDSHILKVTSSINQLFICYFINSKYGQKQVENSKGAKSTKQHELGVNNLSNFVFPLPPLSEQKRIVAEVERQFAKIQQLKENIIASQQAIEQLFESLLLQMFERKLTEYTTEKPNEKTIELKSSSLDWDNLEVEPFERRAAQAVNNIQNIDWEIAIMVACMKNKLGVTYGDVGLQKNVFNTNYLQPIFSKQYDFINSNFGTYSYELKDALKSNPYLISKKLTNNKEVYIVNPKYSKQVLNKLSAPENKEFVQAVNNMLSIYEHPFINKETDKIELYNTVLKVATDKRTTDINVIYQGMKNWKINQPIYKTKAEKFSKSDSGKMLKILIEKGIL</sequence>
<organism evidence="6 7">
    <name type="scientific">Chitinophaga rhizophila</name>
    <dbReference type="NCBI Taxonomy" id="2866212"/>
    <lineage>
        <taxon>Bacteria</taxon>
        <taxon>Pseudomonadati</taxon>
        <taxon>Bacteroidota</taxon>
        <taxon>Chitinophagia</taxon>
        <taxon>Chitinophagales</taxon>
        <taxon>Chitinophagaceae</taxon>
        <taxon>Chitinophaga</taxon>
    </lineage>
</organism>
<protein>
    <submittedName>
        <fullName evidence="6">Restriction endonuclease subunit S</fullName>
        <ecNumber evidence="6">3.1.21.-</ecNumber>
    </submittedName>
</protein>
<evidence type="ECO:0000256" key="2">
    <source>
        <dbReference type="ARBA" id="ARBA00022747"/>
    </source>
</evidence>
<feature type="domain" description="Type I restriction modification DNA specificity" evidence="5">
    <location>
        <begin position="238"/>
        <end position="413"/>
    </location>
</feature>
<dbReference type="Gene3D" id="3.90.220.20">
    <property type="entry name" value="DNA methylase specificity domains"/>
    <property type="match status" value="2"/>
</dbReference>
<dbReference type="EMBL" id="JAICCF010000001">
    <property type="protein sequence ID" value="MBW8683538.1"/>
    <property type="molecule type" value="Genomic_DNA"/>
</dbReference>
<keyword evidence="6" id="KW-0540">Nuclease</keyword>
<dbReference type="PANTHER" id="PTHR43140">
    <property type="entry name" value="TYPE-1 RESTRICTION ENZYME ECOKI SPECIFICITY PROTEIN"/>
    <property type="match status" value="1"/>
</dbReference>
<dbReference type="RefSeq" id="WP_220248756.1">
    <property type="nucleotide sequence ID" value="NZ_JAICCF010000001.1"/>
</dbReference>
<proteinExistence type="inferred from homology"/>
<keyword evidence="6" id="KW-0378">Hydrolase</keyword>
<keyword evidence="6" id="KW-0255">Endonuclease</keyword>
<evidence type="ECO:0000256" key="4">
    <source>
        <dbReference type="SAM" id="Coils"/>
    </source>
</evidence>
<dbReference type="EC" id="3.1.21.-" evidence="6"/>
<keyword evidence="7" id="KW-1185">Reference proteome</keyword>
<evidence type="ECO:0000256" key="3">
    <source>
        <dbReference type="ARBA" id="ARBA00023125"/>
    </source>
</evidence>
<dbReference type="InterPro" id="IPR000055">
    <property type="entry name" value="Restrct_endonuc_typeI_TRD"/>
</dbReference>
<keyword evidence="4" id="KW-0175">Coiled coil</keyword>
<name>A0ABS7G797_9BACT</name>
<comment type="similarity">
    <text evidence="1">Belongs to the type-I restriction system S methylase family.</text>
</comment>
<evidence type="ECO:0000256" key="1">
    <source>
        <dbReference type="ARBA" id="ARBA00010923"/>
    </source>
</evidence>
<dbReference type="InterPro" id="IPR044946">
    <property type="entry name" value="Restrct_endonuc_typeI_TRD_sf"/>
</dbReference>
<evidence type="ECO:0000259" key="5">
    <source>
        <dbReference type="Pfam" id="PF01420"/>
    </source>
</evidence>
<dbReference type="Pfam" id="PF01420">
    <property type="entry name" value="Methylase_S"/>
    <property type="match status" value="1"/>
</dbReference>
<gene>
    <name evidence="6" type="ORF">K1Y79_04250</name>
</gene>
<reference evidence="6 7" key="1">
    <citation type="submission" date="2021-08" db="EMBL/GenBank/DDBJ databases">
        <title>The genome sequence of Chitinophaga sp. B61.</title>
        <authorList>
            <person name="Zhang X."/>
        </authorList>
    </citation>
    <scope>NUCLEOTIDE SEQUENCE [LARGE SCALE GENOMIC DNA]</scope>
    <source>
        <strain evidence="6 7">B61</strain>
    </source>
</reference>
<accession>A0ABS7G797</accession>
<dbReference type="GO" id="GO:0004519">
    <property type="term" value="F:endonuclease activity"/>
    <property type="evidence" value="ECO:0007669"/>
    <property type="project" value="UniProtKB-KW"/>
</dbReference>